<feature type="disulfide bond" evidence="5">
    <location>
        <begin position="2150"/>
        <end position="2168"/>
    </location>
</feature>
<feature type="compositionally biased region" description="Polar residues" evidence="7">
    <location>
        <begin position="665"/>
        <end position="697"/>
    </location>
</feature>
<feature type="region of interest" description="Disordered" evidence="7">
    <location>
        <begin position="946"/>
        <end position="986"/>
    </location>
</feature>
<dbReference type="Gene3D" id="3.10.250.10">
    <property type="entry name" value="SRCR-like domain"/>
    <property type="match status" value="1"/>
</dbReference>
<organism evidence="11">
    <name type="scientific">Timema monikensis</name>
    <dbReference type="NCBI Taxonomy" id="170555"/>
    <lineage>
        <taxon>Eukaryota</taxon>
        <taxon>Metazoa</taxon>
        <taxon>Ecdysozoa</taxon>
        <taxon>Arthropoda</taxon>
        <taxon>Hexapoda</taxon>
        <taxon>Insecta</taxon>
        <taxon>Pterygota</taxon>
        <taxon>Neoptera</taxon>
        <taxon>Polyneoptera</taxon>
        <taxon>Phasmatodea</taxon>
        <taxon>Timematodea</taxon>
        <taxon>Timematoidea</taxon>
        <taxon>Timematidae</taxon>
        <taxon>Timema</taxon>
    </lineage>
</organism>
<feature type="disulfide bond" evidence="5">
    <location>
        <begin position="2143"/>
        <end position="2155"/>
    </location>
</feature>
<feature type="region of interest" description="Disordered" evidence="7">
    <location>
        <begin position="866"/>
        <end position="931"/>
    </location>
</feature>
<feature type="compositionally biased region" description="Basic and acidic residues" evidence="7">
    <location>
        <begin position="435"/>
        <end position="449"/>
    </location>
</feature>
<feature type="disulfide bond" evidence="5">
    <location>
        <begin position="2114"/>
        <end position="2132"/>
    </location>
</feature>
<feature type="compositionally biased region" description="Polar residues" evidence="7">
    <location>
        <begin position="967"/>
        <end position="986"/>
    </location>
</feature>
<dbReference type="InterPro" id="IPR036055">
    <property type="entry name" value="LDL_receptor-like_sf"/>
</dbReference>
<dbReference type="PROSITE" id="PS50240">
    <property type="entry name" value="TRYPSIN_DOM"/>
    <property type="match status" value="1"/>
</dbReference>
<dbReference type="SUPFAM" id="SSF57424">
    <property type="entry name" value="LDL receptor-like module"/>
    <property type="match status" value="4"/>
</dbReference>
<evidence type="ECO:0000256" key="2">
    <source>
        <dbReference type="ARBA" id="ARBA00022801"/>
    </source>
</evidence>
<protein>
    <submittedName>
        <fullName evidence="11">Uncharacterized protein</fullName>
    </submittedName>
</protein>
<feature type="disulfide bond" evidence="5">
    <location>
        <begin position="1987"/>
        <end position="2002"/>
    </location>
</feature>
<feature type="compositionally biased region" description="Polar residues" evidence="7">
    <location>
        <begin position="1632"/>
        <end position="1644"/>
    </location>
</feature>
<feature type="region of interest" description="Disordered" evidence="7">
    <location>
        <begin position="1765"/>
        <end position="1790"/>
    </location>
</feature>
<feature type="compositionally biased region" description="Basic and acidic residues" evidence="7">
    <location>
        <begin position="886"/>
        <end position="909"/>
    </location>
</feature>
<feature type="compositionally biased region" description="Low complexity" evidence="7">
    <location>
        <begin position="553"/>
        <end position="562"/>
    </location>
</feature>
<dbReference type="PANTHER" id="PTHR24252">
    <property type="entry name" value="ACROSIN-RELATED"/>
    <property type="match status" value="1"/>
</dbReference>
<evidence type="ECO:0000256" key="4">
    <source>
        <dbReference type="ARBA" id="ARBA00023157"/>
    </source>
</evidence>
<feature type="region of interest" description="Disordered" evidence="7">
    <location>
        <begin position="1386"/>
        <end position="1458"/>
    </location>
</feature>
<dbReference type="InterPro" id="IPR009030">
    <property type="entry name" value="Growth_fac_rcpt_cys_sf"/>
</dbReference>
<evidence type="ECO:0000256" key="5">
    <source>
        <dbReference type="PROSITE-ProRule" id="PRU00124"/>
    </source>
</evidence>
<dbReference type="InterPro" id="IPR001190">
    <property type="entry name" value="SRCR"/>
</dbReference>
<dbReference type="Gene3D" id="2.40.10.10">
    <property type="entry name" value="Trypsin-like serine proteases"/>
    <property type="match status" value="1"/>
</dbReference>
<proteinExistence type="predicted"/>
<dbReference type="PROSITE" id="PS50068">
    <property type="entry name" value="LDLRA_2"/>
    <property type="match status" value="5"/>
</dbReference>
<dbReference type="InterPro" id="IPR036772">
    <property type="entry name" value="SRCR-like_dom_sf"/>
</dbReference>
<feature type="compositionally biased region" description="Basic and acidic residues" evidence="7">
    <location>
        <begin position="1280"/>
        <end position="1291"/>
    </location>
</feature>
<feature type="disulfide bond" evidence="5">
    <location>
        <begin position="2107"/>
        <end position="2119"/>
    </location>
</feature>
<feature type="compositionally biased region" description="Low complexity" evidence="7">
    <location>
        <begin position="463"/>
        <end position="477"/>
    </location>
</feature>
<dbReference type="SMART" id="SM00192">
    <property type="entry name" value="LDLa"/>
    <property type="match status" value="5"/>
</dbReference>
<feature type="compositionally biased region" description="Basic and acidic residues" evidence="7">
    <location>
        <begin position="1404"/>
        <end position="1413"/>
    </location>
</feature>
<feature type="compositionally biased region" description="Low complexity" evidence="7">
    <location>
        <begin position="488"/>
        <end position="530"/>
    </location>
</feature>
<feature type="disulfide bond" evidence="5">
    <location>
        <begin position="2076"/>
        <end position="2094"/>
    </location>
</feature>
<dbReference type="InterPro" id="IPR001254">
    <property type="entry name" value="Trypsin_dom"/>
</dbReference>
<feature type="region of interest" description="Disordered" evidence="7">
    <location>
        <begin position="1687"/>
        <end position="1750"/>
    </location>
</feature>
<keyword evidence="8" id="KW-1133">Transmembrane helix</keyword>
<feature type="region of interest" description="Disordered" evidence="7">
    <location>
        <begin position="1632"/>
        <end position="1665"/>
    </location>
</feature>
<keyword evidence="8" id="KW-0472">Membrane</keyword>
<keyword evidence="8" id="KW-0812">Transmembrane</keyword>
<feature type="region of interest" description="Disordered" evidence="7">
    <location>
        <begin position="1041"/>
        <end position="1074"/>
    </location>
</feature>
<dbReference type="Pfam" id="PF00057">
    <property type="entry name" value="Ldl_recept_a"/>
    <property type="match status" value="5"/>
</dbReference>
<dbReference type="InterPro" id="IPR043504">
    <property type="entry name" value="Peptidase_S1_PA_chymotrypsin"/>
</dbReference>
<keyword evidence="3" id="KW-0720">Serine protease</keyword>
<evidence type="ECO:0000259" key="10">
    <source>
        <dbReference type="PROSITE" id="PS50287"/>
    </source>
</evidence>
<feature type="compositionally biased region" description="Low complexity" evidence="7">
    <location>
        <begin position="595"/>
        <end position="631"/>
    </location>
</feature>
<evidence type="ECO:0000256" key="8">
    <source>
        <dbReference type="SAM" id="Phobius"/>
    </source>
</evidence>
<keyword evidence="1" id="KW-0645">Protease</keyword>
<reference evidence="11" key="1">
    <citation type="submission" date="2020-11" db="EMBL/GenBank/DDBJ databases">
        <authorList>
            <person name="Tran Van P."/>
        </authorList>
    </citation>
    <scope>NUCLEOTIDE SEQUENCE</scope>
</reference>
<dbReference type="SUPFAM" id="SSF50494">
    <property type="entry name" value="Trypsin-like serine proteases"/>
    <property type="match status" value="1"/>
</dbReference>
<dbReference type="InterPro" id="IPR002172">
    <property type="entry name" value="LDrepeatLR_classA_rpt"/>
</dbReference>
<dbReference type="PANTHER" id="PTHR24252:SF18">
    <property type="entry name" value="OVOCHYMASE 1"/>
    <property type="match status" value="1"/>
</dbReference>
<feature type="compositionally biased region" description="Acidic residues" evidence="7">
    <location>
        <begin position="1656"/>
        <end position="1665"/>
    </location>
</feature>
<dbReference type="Pfam" id="PF15494">
    <property type="entry name" value="SRCR_2"/>
    <property type="match status" value="1"/>
</dbReference>
<feature type="compositionally biased region" description="Polar residues" evidence="7">
    <location>
        <begin position="918"/>
        <end position="928"/>
    </location>
</feature>
<feature type="domain" description="Peptidase S1" evidence="9">
    <location>
        <begin position="2297"/>
        <end position="2536"/>
    </location>
</feature>
<dbReference type="InterPro" id="IPR023415">
    <property type="entry name" value="LDLR_class-A_CS"/>
</dbReference>
<dbReference type="SMART" id="SM00202">
    <property type="entry name" value="SR"/>
    <property type="match status" value="1"/>
</dbReference>
<feature type="region of interest" description="Disordered" evidence="7">
    <location>
        <begin position="707"/>
        <end position="726"/>
    </location>
</feature>
<feature type="compositionally biased region" description="Basic and acidic residues" evidence="7">
    <location>
        <begin position="1697"/>
        <end position="1727"/>
    </location>
</feature>
<feature type="region of interest" description="Disordered" evidence="7">
    <location>
        <begin position="335"/>
        <end position="697"/>
    </location>
</feature>
<feature type="compositionally biased region" description="Low complexity" evidence="7">
    <location>
        <begin position="1775"/>
        <end position="1786"/>
    </location>
</feature>
<feature type="compositionally biased region" description="Basic and acidic residues" evidence="7">
    <location>
        <begin position="1304"/>
        <end position="1322"/>
    </location>
</feature>
<feature type="compositionally biased region" description="Polar residues" evidence="7">
    <location>
        <begin position="141"/>
        <end position="152"/>
    </location>
</feature>
<evidence type="ECO:0000256" key="1">
    <source>
        <dbReference type="ARBA" id="ARBA00022670"/>
    </source>
</evidence>
<feature type="disulfide bond" evidence="5">
    <location>
        <begin position="2162"/>
        <end position="2177"/>
    </location>
</feature>
<feature type="region of interest" description="Disordered" evidence="7">
    <location>
        <begin position="775"/>
        <end position="795"/>
    </location>
</feature>
<dbReference type="GO" id="GO:0016020">
    <property type="term" value="C:membrane"/>
    <property type="evidence" value="ECO:0007669"/>
    <property type="project" value="InterPro"/>
</dbReference>
<dbReference type="SUPFAM" id="SSF56487">
    <property type="entry name" value="SRCR-like"/>
    <property type="match status" value="1"/>
</dbReference>
<dbReference type="SMART" id="SM00020">
    <property type="entry name" value="Tryp_SPc"/>
    <property type="match status" value="1"/>
</dbReference>
<feature type="region of interest" description="Disordered" evidence="7">
    <location>
        <begin position="1814"/>
        <end position="1850"/>
    </location>
</feature>
<feature type="compositionally biased region" description="Polar residues" evidence="7">
    <location>
        <begin position="866"/>
        <end position="885"/>
    </location>
</feature>
<feature type="region of interest" description="Disordered" evidence="7">
    <location>
        <begin position="816"/>
        <end position="836"/>
    </location>
</feature>
<feature type="region of interest" description="Disordered" evidence="7">
    <location>
        <begin position="137"/>
        <end position="171"/>
    </location>
</feature>
<evidence type="ECO:0000256" key="3">
    <source>
        <dbReference type="ARBA" id="ARBA00022825"/>
    </source>
</evidence>
<name>A0A7R9E479_9NEOP</name>
<dbReference type="Pfam" id="PF00089">
    <property type="entry name" value="Trypsin"/>
    <property type="match status" value="1"/>
</dbReference>
<dbReference type="PROSITE" id="PS01209">
    <property type="entry name" value="LDLRA_1"/>
    <property type="match status" value="4"/>
</dbReference>
<feature type="domain" description="SRCR" evidence="10">
    <location>
        <begin position="2186"/>
        <end position="2280"/>
    </location>
</feature>
<feature type="disulfide bond" evidence="5">
    <location>
        <begin position="2088"/>
        <end position="2103"/>
    </location>
</feature>
<evidence type="ECO:0000256" key="7">
    <source>
        <dbReference type="SAM" id="MobiDB-lite"/>
    </source>
</evidence>
<feature type="disulfide bond" evidence="5">
    <location>
        <begin position="1975"/>
        <end position="1993"/>
    </location>
</feature>
<dbReference type="EMBL" id="OB793047">
    <property type="protein sequence ID" value="CAD7425849.1"/>
    <property type="molecule type" value="Genomic_DNA"/>
</dbReference>
<dbReference type="GO" id="GO:0006508">
    <property type="term" value="P:proteolysis"/>
    <property type="evidence" value="ECO:0007669"/>
    <property type="project" value="UniProtKB-KW"/>
</dbReference>
<evidence type="ECO:0000256" key="6">
    <source>
        <dbReference type="PROSITE-ProRule" id="PRU00196"/>
    </source>
</evidence>
<dbReference type="CDD" id="cd00190">
    <property type="entry name" value="Tryp_SPc"/>
    <property type="match status" value="1"/>
</dbReference>
<feature type="compositionally biased region" description="Polar residues" evidence="7">
    <location>
        <begin position="1262"/>
        <end position="1279"/>
    </location>
</feature>
<feature type="compositionally biased region" description="Basic and acidic residues" evidence="7">
    <location>
        <begin position="1420"/>
        <end position="1441"/>
    </location>
</feature>
<feature type="transmembrane region" description="Helical" evidence="8">
    <location>
        <begin position="89"/>
        <end position="116"/>
    </location>
</feature>
<sequence>MSLTLDPRGHRFNGRYDRVSSIFSDERPRITFVLPEKAGSQSGVDSAGLSVSPPLEGVVEYREWMEKSVRGEKLYVTKDKRRSQSWNRFICWGVCFVVVAVAIIIGVLAATGVILAQQEAIIGDSSVSSRQFSGSAPVLSSDATGSTEASSVTPPPSMHSEPDSPPTTDMSVPRTLEVELVIDNMEYTPELEDANSEEFHKLATSLEDEVKKALFDKQTLLYGAADIYVRAMEFSRGSVVAKLRIAWVFKQGIHNPPDPIKRDDVRRRMEDHLNTHRGYLESYHLPTGSVRARNVIDSCQFRNWDCSHGCAFDYSGMLDFVCRCPDGMTLDDVGKNCTVKEPQSEPQSSSEKTSSESEPVTEPQSEPQSSSEKTSSESEPITEPQSEPQSSSEKTSSESEPVTEPQSEPQSISEKISSESEPDTEPQSEPQSSSEKSHSESESITEPHSEPQSSLEMSHLESEPTTEPQPESQSSSEKTQKEFEHISESLTEPQSEPQPSSEKTSSESEPVTEPQSEPQSSSKKISSESEPVTEPQSEPQSNSEKTKSELINEPQSEPQSSSEKSHSESEPITEPQAEPQSSSEKSHTELESIIEPQSEPQSEHQSSSEKTSSESEPITESQSEPQSSSEKYNLESITEPQSEPKSSSEENTRFEAGIMTKYQPVPQTLTEQKGTSDSTNIIGFEPPQTTEQSPSQAETIPDINHVSLSNHVTPPITATNQSTTEAEIQHPIVSTTEQEVVPTSAAIPHHGVGLKEPQDTIHLESMKDIEEHTNEALGSDENNAPESKTAKTHELHRIDDLIASNEEKESNSLNFMGADTVNDTNDSTREDYNSTSFSLPEGGVVRKTTQVERDPVSKFVHSLVYSSQDPNDVNTTEEMNAIKNTSEGKDNLEERDLSEDSKEKSKNSVEEPGFDLFNITTEKGTTPESGELSVSVVANMSDSTTEIVNGSITEPTGKENAHDSGMGSLSSTETGASLQDNNSSPVPTVMTKIEAEKSKNNDSYSLDELYHDDDNDALKNNLPDEDYDNYALKFWAGRNENNTNSANSSFKKRPWLDDETLEKNPKDISPQRENVYGSTDASFETIAEHGENLTLDEPVSVSPKSIPIVTDITTPGKNELAASNDDNYHPNSIIKDADEEKNATNKSYPDMLLDAIFPTTTLSAEENPITLETFHTSNESNSSSTEVNSIFDTLLSKAKDIVGKVYNEAINDFENMTTGNKMTNATTDMINIDANNTTNMEGEESIIPNSTAAIELTNPTQSTLSNENNLENDHPSFTQSDKESQGMDDPKSVIPLEYMNIDPQPDKTHRSEENQLENHEEMTNQNDHQSPLRDEQRNHADDLPRGSNLDVKTIETTESVLESKTGIAQQTSQSEDVNATIDEKNTMKEFSSGEFHPTVPSFVAREEETRPNEDSDNNSDENKHVLNNEEMSAKTTEDPLSKENNLTVSESHDKDPQGFLREDLENKLGVHIDIAPSSTEKSVGDIYNIPPSSDGNAIPPTAQSVTHIESLIDEIHRDSSIHGMSLGENANATMAGNTTVENDGNLLVIPLPKTENKKKDVNISSNNKKIVKPGEDSDSPGGSDESIYMKTSINSSEKKGKYDKETNRKLDKLGLAAPSLDAVAMTTATEATGTLDNATQSQRMLSADETPSAISEESDESNIQDENEDIIHTIAVQNDNMNIVEEGSFIGPKREKKKSEESSKDKLEVEKKENNSADDKTIQEIEPHSVGLEPAHETSTSAADQSERASPKLYRIAIRPFEEAPKNRVVNTRPTTESSLTNSTESGVDKPRLGTMKIEEVTSATLSMAITDFSKDKSSDSEDSSVGNSSLSTEKTVTLASGDALSESDGNIIGPEAVVMEDKPREISSSTVPTISSEDFIKPMVKMTLNNSYTSNTSQGNTQDLAPRSGAAAIAQTPVVFSKCAAGQLQCVNGTSQEGAYCVSLSAKCDSINDCSDGSDEIGCIVDGCPGNFQCSSGQCLKRHLVCNGIVDCNDGTDETECGIGKAELEEVNPHLRGGMSGKPFRKHPPLPPVHPTKIRTSIPPSSAVELNTTSALANYATEAETWKCLFDEYQCPSGRCIPVLWQCDGKPDCDNHTDEFNCQSSCGNDEYLCPERWCIPMTWRCNGVPECANGEDEKLCDCSLDQFKCNTGGCISQALVCDGVEHCPDFSDEWDCIHLHPETTRLEIRSPENRWHPVCGDNWDSKWSDLVCQNLGYSKAIYTEHPISEPDHNVTGYYMLKPGADAAVGNGNPRFPAVLQRAATDTLCMTDSTVEISCQEFMCGTHSLAEGVTARLAGGDRANNGQWPSVALLYHTGYKTRCTASIISPRWLLSSYNCIKHRDKSLSPNSWVVFGGGSMFDRDKPDTQIREVRTIVPHPQVKYNQFLYNHDIVLIELTQSLEFTRYVSAICLPEKEIEPRQLCVTAGWGYTSPGEINFSQYLHYLPIPTIDLNECNSTKHYSGFVTEDDICAGFTDVDKSPCYNDEGSPLMCISDNGMWELQGVLAHHSNCGRGYHPSIFSSVSAVRSWVETTIGSRFERKSPFNVRRR</sequence>
<accession>A0A7R9E479</accession>
<keyword evidence="2" id="KW-0378">Hydrolase</keyword>
<dbReference type="SUPFAM" id="SSF57184">
    <property type="entry name" value="Growth factor receptor domain"/>
    <property type="match status" value="1"/>
</dbReference>
<feature type="compositionally biased region" description="Low complexity" evidence="7">
    <location>
        <begin position="340"/>
        <end position="415"/>
    </location>
</feature>
<dbReference type="InterPro" id="IPR009003">
    <property type="entry name" value="Peptidase_S1_PA"/>
</dbReference>
<feature type="disulfide bond" evidence="5">
    <location>
        <begin position="2069"/>
        <end position="2081"/>
    </location>
</feature>
<keyword evidence="4 5" id="KW-1015">Disulfide bond</keyword>
<evidence type="ECO:0000313" key="11">
    <source>
        <dbReference type="EMBL" id="CAD7425849.1"/>
    </source>
</evidence>
<dbReference type="Gene3D" id="4.10.400.10">
    <property type="entry name" value="Low-density Lipoprotein Receptor"/>
    <property type="match status" value="5"/>
</dbReference>
<dbReference type="CDD" id="cd00112">
    <property type="entry name" value="LDLa"/>
    <property type="match status" value="5"/>
</dbReference>
<gene>
    <name evidence="11" type="ORF">TMSB3V08_LOCUS2752</name>
</gene>
<dbReference type="PROSITE" id="PS50287">
    <property type="entry name" value="SRCR_2"/>
    <property type="match status" value="1"/>
</dbReference>
<feature type="region of interest" description="Disordered" evidence="7">
    <location>
        <begin position="1262"/>
        <end position="1352"/>
    </location>
</feature>
<feature type="compositionally biased region" description="Basic and acidic residues" evidence="7">
    <location>
        <begin position="1061"/>
        <end position="1070"/>
    </location>
</feature>
<feature type="disulfide bond" evidence="5">
    <location>
        <begin position="1949"/>
        <end position="1964"/>
    </location>
</feature>
<feature type="compositionally biased region" description="Basic and acidic residues" evidence="7">
    <location>
        <begin position="478"/>
        <end position="487"/>
    </location>
</feature>
<feature type="region of interest" description="Disordered" evidence="7">
    <location>
        <begin position="1558"/>
        <end position="1604"/>
    </location>
</feature>
<dbReference type="Gene3D" id="2.10.25.10">
    <property type="entry name" value="Laminin"/>
    <property type="match status" value="1"/>
</dbReference>
<evidence type="ECO:0000259" key="9">
    <source>
        <dbReference type="PROSITE" id="PS50240"/>
    </source>
</evidence>
<feature type="compositionally biased region" description="Polar residues" evidence="7">
    <location>
        <begin position="534"/>
        <end position="543"/>
    </location>
</feature>
<dbReference type="PRINTS" id="PR00261">
    <property type="entry name" value="LDLRECEPTOR"/>
</dbReference>
<feature type="compositionally biased region" description="Basic and acidic residues" evidence="7">
    <location>
        <begin position="1330"/>
        <end position="1344"/>
    </location>
</feature>
<feature type="disulfide bond" evidence="5">
    <location>
        <begin position="2126"/>
        <end position="2141"/>
    </location>
</feature>
<comment type="caution">
    <text evidence="6">Lacks conserved residue(s) required for the propagation of feature annotation.</text>
</comment>
<dbReference type="GO" id="GO:0004252">
    <property type="term" value="F:serine-type endopeptidase activity"/>
    <property type="evidence" value="ECO:0007669"/>
    <property type="project" value="InterPro"/>
</dbReference>